<reference evidence="2 3" key="1">
    <citation type="journal article" date="2015" name="Genome Biol. Evol.">
        <title>Comparative Genomics of a Bacterivorous Green Alga Reveals Evolutionary Causalities and Consequences of Phago-Mixotrophic Mode of Nutrition.</title>
        <authorList>
            <person name="Burns J.A."/>
            <person name="Paasch A."/>
            <person name="Narechania A."/>
            <person name="Kim E."/>
        </authorList>
    </citation>
    <scope>NUCLEOTIDE SEQUENCE [LARGE SCALE GENOMIC DNA]</scope>
    <source>
        <strain evidence="2 3">PLY_AMNH</strain>
    </source>
</reference>
<sequence>MAASSDAWGASLGVDMASIFGDTAYSSLNDNLNAVTATAASLWKEITEAPNEPPKRRSTVHGAVRKSNQFHLRRKLSRDETAMMADLEKLDSLTLSDPHLLSALPDQVQHHMSRRVRKGNDTALYSDPSVLERHPWPVDSRPAAFDSTQVDRVSLTSLPPDMDCLSPTWAPRTLAAETRTTLPSHLLQTEKTEPFPSPQRLVNQTSTTAFFGNIDDGRFPQGSSDWNSPESFRSRSSSVSSMSAHSANDSFEEEPGLPSETLDASLHFADAFTASDSARQTEIPVSYRSLEAPPQGGKGVLSAAWDSMPSMLASCLETFEERSLKKMNTLTPFIQGSHEEVSAEVVSDSEQAHRYLDHSLSTSAMMYAAAKVVADYVHIDTDRAPQQQSYKQESQKGSVGVSSRGDESRSVDDAAVHTSGSQQASNALPRAADRRTCDLQTELTVRLKTSLLERRLVAHPEEGLAAKPAEARLEIGSAADASSDARASLCSLASRGEVEEIRAKLLRGDKVDERTEEVTYGVCCSVLSAEPGHMDFTTRCDSAKLFSDA</sequence>
<dbReference type="AlphaFoldDB" id="A0AAE0KQU4"/>
<name>A0AAE0KQU4_9CHLO</name>
<organism evidence="2 3">
    <name type="scientific">Cymbomonas tetramitiformis</name>
    <dbReference type="NCBI Taxonomy" id="36881"/>
    <lineage>
        <taxon>Eukaryota</taxon>
        <taxon>Viridiplantae</taxon>
        <taxon>Chlorophyta</taxon>
        <taxon>Pyramimonadophyceae</taxon>
        <taxon>Pyramimonadales</taxon>
        <taxon>Pyramimonadaceae</taxon>
        <taxon>Cymbomonas</taxon>
    </lineage>
</organism>
<feature type="compositionally biased region" description="Basic and acidic residues" evidence="1">
    <location>
        <begin position="404"/>
        <end position="415"/>
    </location>
</feature>
<evidence type="ECO:0000313" key="2">
    <source>
        <dbReference type="EMBL" id="KAK3257358.1"/>
    </source>
</evidence>
<feature type="region of interest" description="Disordered" evidence="1">
    <location>
        <begin position="211"/>
        <end position="259"/>
    </location>
</feature>
<proteinExistence type="predicted"/>
<dbReference type="EMBL" id="LGRX02020603">
    <property type="protein sequence ID" value="KAK3257358.1"/>
    <property type="molecule type" value="Genomic_DNA"/>
</dbReference>
<accession>A0AAE0KQU4</accession>
<feature type="compositionally biased region" description="Polar residues" evidence="1">
    <location>
        <begin position="384"/>
        <end position="401"/>
    </location>
</feature>
<feature type="region of interest" description="Disordered" evidence="1">
    <location>
        <begin position="49"/>
        <end position="72"/>
    </location>
</feature>
<keyword evidence="3" id="KW-1185">Reference proteome</keyword>
<feature type="region of interest" description="Disordered" evidence="1">
    <location>
        <begin position="384"/>
        <end position="433"/>
    </location>
</feature>
<protein>
    <submittedName>
        <fullName evidence="2">Uncharacterized protein</fullName>
    </submittedName>
</protein>
<comment type="caution">
    <text evidence="2">The sequence shown here is derived from an EMBL/GenBank/DDBJ whole genome shotgun (WGS) entry which is preliminary data.</text>
</comment>
<feature type="compositionally biased region" description="Low complexity" evidence="1">
    <location>
        <begin position="228"/>
        <end position="249"/>
    </location>
</feature>
<gene>
    <name evidence="2" type="ORF">CYMTET_33554</name>
</gene>
<evidence type="ECO:0000256" key="1">
    <source>
        <dbReference type="SAM" id="MobiDB-lite"/>
    </source>
</evidence>
<dbReference type="Proteomes" id="UP001190700">
    <property type="component" value="Unassembled WGS sequence"/>
</dbReference>
<evidence type="ECO:0000313" key="3">
    <source>
        <dbReference type="Proteomes" id="UP001190700"/>
    </source>
</evidence>